<dbReference type="VEuPathDB" id="HostDB:ENSRNOG00000037039"/>
<organism evidence="4">
    <name type="scientific">Rattus norvegicus</name>
    <name type="common">Rat</name>
    <dbReference type="NCBI Taxonomy" id="10116"/>
    <lineage>
        <taxon>Eukaryota</taxon>
        <taxon>Metazoa</taxon>
        <taxon>Chordata</taxon>
        <taxon>Craniata</taxon>
        <taxon>Vertebrata</taxon>
        <taxon>Euteleostomi</taxon>
        <taxon>Mammalia</taxon>
        <taxon>Eutheria</taxon>
        <taxon>Euarchontoglires</taxon>
        <taxon>Glires</taxon>
        <taxon>Rodentia</taxon>
        <taxon>Myomorpha</taxon>
        <taxon>Muroidea</taxon>
        <taxon>Muridae</taxon>
        <taxon>Murinae</taxon>
        <taxon>Rattus</taxon>
    </lineage>
</organism>
<dbReference type="Proteomes" id="UP000002494">
    <property type="component" value="Chromosome 5"/>
</dbReference>
<dbReference type="GO" id="GO:0045892">
    <property type="term" value="P:negative regulation of DNA-templated transcription"/>
    <property type="evidence" value="ECO:0007669"/>
    <property type="project" value="InterPro"/>
</dbReference>
<evidence type="ECO:0000313" key="6">
    <source>
        <dbReference type="Proteomes" id="UP000002494"/>
    </source>
</evidence>
<accession>Q5D011</accession>
<dbReference type="RGD" id="1306186">
    <property type="gene designation" value="Oog3l1"/>
</dbReference>
<comment type="similarity">
    <text evidence="1">Belongs to the PRAME family.</text>
</comment>
<evidence type="ECO:0000313" key="7">
    <source>
        <dbReference type="RGD" id="1306186"/>
    </source>
</evidence>
<sequence>MVLCQQCPTQPPSLREVTQNVYSPTTLLKLARQRLLREEALAISALKDLPNMMFPEMFEEAFIDGRTKILTAMIPVWPFPYLSVGMNINNLNLDTLKAVLEGLDILISQKVRSSRCKLRGIKWRDTQHDVCGIWSGFHEDKDLPESTTQKQPVENSPECEVKKELKVMTQLQLAEGRVDESTIYLLQWAQQRKDSFHLCCRKLEIQGLTKDTLVEIFNTIRADCIQELKLGFFFINELDLLNPYLRQMNNLLRLTLDHLRGSIGFGEENEEEKAITLISQLPAFHCLQEFNINDVSFIDGNLKEFLRCLKKPLETLCITNCQLSQSDLDYLPYCQNIFELKRLYLSLSLHNLLLAPLGFLLERVRHTLECLNLKSCEIKESQLNALLPALSQCSQLTDVNFYDNNFSLLSLKQLLHHTGKLSQLTNEVYPAPLECYDNRGVILTNRLKNFGPELLDIVRAKRQPKKVAFATMPCFRCDGHYVYDLETQCCHFKWDPLQS</sequence>
<evidence type="ECO:0000313" key="5">
    <source>
        <dbReference type="Ensembl" id="ENSRNOP00000069423.2"/>
    </source>
</evidence>
<dbReference type="GeneID" id="298621"/>
<dbReference type="InterPro" id="IPR032675">
    <property type="entry name" value="LRR_dom_sf"/>
</dbReference>
<gene>
    <name evidence="5 7" type="primary">Oog3l1</name>
    <name evidence="4" type="synonym">RGD1306186</name>
</gene>
<dbReference type="OrthoDB" id="9629918at2759"/>
<proteinExistence type="evidence at transcript level"/>
<dbReference type="AGR" id="RGD:1306186"/>
<dbReference type="InterPro" id="IPR026271">
    <property type="entry name" value="PRAME"/>
</dbReference>
<evidence type="ECO:0000256" key="2">
    <source>
        <dbReference type="ARBA" id="ARBA00022614"/>
    </source>
</evidence>
<reference evidence="5 6" key="2">
    <citation type="journal article" date="2004" name="Nature">
        <title>Genome sequence of the Brown Norway rat yields insights into mammalian evolution.</title>
        <authorList>
            <consortium name="Rat Genome Sequencing Project Consortium"/>
            <person name="Gibbs R.A."/>
            <person name="Weinstock G.M."/>
            <person name="Metzker M.L."/>
            <person name="Muzny D.M."/>
            <person name="Sodergren E.J."/>
            <person name="Scherer S."/>
            <person name="Scott G."/>
            <person name="Steffen D."/>
            <person name="Worley K.C."/>
            <person name="Burch P.E."/>
            <person name="Okwuonu G."/>
            <person name="Hines S."/>
            <person name="Lewis L."/>
            <person name="Deramo C."/>
            <person name="Delgado O."/>
            <person name="Dugan-Rocha S."/>
            <person name="Miner G."/>
            <person name="Morgan M."/>
            <person name="Hawes A."/>
            <person name="Gill R."/>
            <person name="Holt R.A."/>
            <person name="Adams M.D."/>
            <person name="Amanatides P.G."/>
            <person name="Baden-Tillson H."/>
            <person name="Barnstead M."/>
            <person name="Chin S."/>
            <person name="Evans C.A."/>
            <person name="Ferriera S."/>
            <person name="Fosler C."/>
            <person name="Glodek A."/>
            <person name="Gu Z."/>
            <person name="Jennings D."/>
            <person name="Kraft C.L."/>
            <person name="Nguyen T."/>
            <person name="Pfannkoch C.M."/>
            <person name="Sitter C."/>
            <person name="Sutton G.G."/>
            <person name="Venter J.C."/>
            <person name="Woodage T."/>
            <person name="Smith D."/>
            <person name="Lee H.-M."/>
            <person name="Gustafson E."/>
            <person name="Cahill P."/>
            <person name="Kana A."/>
            <person name="Doucette-Stamm L."/>
            <person name="Weinstock K."/>
            <person name="Fechtel K."/>
            <person name="Weiss R.B."/>
            <person name="Dunn D.M."/>
            <person name="Green E.D."/>
            <person name="Blakesley R.W."/>
            <person name="Bouffard G.G."/>
            <person name="De Jong P.J."/>
            <person name="Osoegawa K."/>
            <person name="Zhu B."/>
            <person name="Marra M."/>
            <person name="Schein J."/>
            <person name="Bosdet I."/>
            <person name="Fjell C."/>
            <person name="Jones S."/>
            <person name="Krzywinski M."/>
            <person name="Mathewson C."/>
            <person name="Siddiqui A."/>
            <person name="Wye N."/>
            <person name="McPherson J."/>
            <person name="Zhao S."/>
            <person name="Fraser C.M."/>
            <person name="Shetty J."/>
            <person name="Shatsman S."/>
            <person name="Geer K."/>
            <person name="Chen Y."/>
            <person name="Abramzon S."/>
            <person name="Nierman W.C."/>
            <person name="Havlak P.H."/>
            <person name="Chen R."/>
            <person name="Durbin K.J."/>
            <person name="Egan A."/>
            <person name="Ren Y."/>
            <person name="Song X.-Z."/>
            <person name="Li B."/>
            <person name="Liu Y."/>
            <person name="Qin X."/>
            <person name="Cawley S."/>
            <person name="Cooney A.J."/>
            <person name="D'Souza L.M."/>
            <person name="Martin K."/>
            <person name="Wu J.Q."/>
            <person name="Gonzalez-Garay M.L."/>
            <person name="Jackson A.R."/>
            <person name="Kalafus K.J."/>
            <person name="McLeod M.P."/>
            <person name="Milosavljevic A."/>
            <person name="Virk D."/>
            <person name="Volkov A."/>
            <person name="Wheeler D.A."/>
            <person name="Zhang Z."/>
            <person name="Bailey J.A."/>
            <person name="Eichler E.E."/>
            <person name="Tuzun E."/>
            <person name="Birney E."/>
            <person name="Mongin E."/>
            <person name="Ureta-Vidal A."/>
            <person name="Woodwark C."/>
            <person name="Zdobnov E."/>
            <person name="Bork P."/>
            <person name="Suyama M."/>
            <person name="Torrents D."/>
            <person name="Alexandersson M."/>
            <person name="Trask B.J."/>
            <person name="Young J.M."/>
            <person name="Huang H."/>
            <person name="Wang H."/>
            <person name="Xing H."/>
            <person name="Daniels S."/>
            <person name="Gietzen D."/>
            <person name="Schmidt J."/>
            <person name="Stevens K."/>
            <person name="Vitt U."/>
            <person name="Wingrove J."/>
            <person name="Camara F."/>
            <person name="Mar Alba M."/>
            <person name="Abril J.F."/>
            <person name="Guigo R."/>
            <person name="Smit A."/>
            <person name="Dubchak I."/>
            <person name="Rubin E.M."/>
            <person name="Couronne O."/>
            <person name="Poliakov A."/>
            <person name="Huebner N."/>
            <person name="Ganten D."/>
            <person name="Goesele C."/>
            <person name="Hummel O."/>
            <person name="Kreitler T."/>
            <person name="Lee Y.-A."/>
            <person name="Monti J."/>
            <person name="Schulz H."/>
            <person name="Zimdahl H."/>
            <person name="Himmelbauer H."/>
            <person name="Lehrach H."/>
            <person name="Jacob H.J."/>
            <person name="Bromberg S."/>
            <person name="Gullings-Handley J."/>
            <person name="Jensen-Seaman M.I."/>
            <person name="Kwitek A.E."/>
            <person name="Lazar J."/>
            <person name="Pasko D."/>
            <person name="Tonellato P.J."/>
            <person name="Twigger S."/>
            <person name="Ponting C.P."/>
            <person name="Duarte J.M."/>
            <person name="Rice S."/>
            <person name="Goodstadt L."/>
            <person name="Beatson S.A."/>
            <person name="Emes R.D."/>
            <person name="Winter E.E."/>
            <person name="Webber C."/>
            <person name="Brandt P."/>
            <person name="Nyakatura G."/>
            <person name="Adetobi M."/>
            <person name="Chiaromonte F."/>
            <person name="Elnitski L."/>
            <person name="Eswara P."/>
            <person name="Hardison R.C."/>
            <person name="Hou M."/>
            <person name="Kolbe D."/>
            <person name="Makova K."/>
            <person name="Miller W."/>
            <person name="Nekrutenko A."/>
            <person name="Riemer C."/>
            <person name="Schwartz S."/>
            <person name="Taylor J."/>
            <person name="Yang S."/>
            <person name="Zhang Y."/>
            <person name="Lindpaintner K."/>
            <person name="Andrews T.D."/>
            <person name="Caccamo M."/>
            <person name="Clamp M."/>
            <person name="Clarke L."/>
            <person name="Curwen V."/>
            <person name="Durbin R.M."/>
            <person name="Eyras E."/>
            <person name="Searle S.M."/>
            <person name="Cooper G.M."/>
            <person name="Batzoglou S."/>
            <person name="Brudno M."/>
            <person name="Sidow A."/>
            <person name="Stone E.A."/>
            <person name="Payseur B.A."/>
            <person name="Bourque G."/>
            <person name="Lopez-Otin C."/>
            <person name="Puente X.S."/>
            <person name="Chakrabarti K."/>
            <person name="Chatterji S."/>
            <person name="Dewey C."/>
            <person name="Pachter L."/>
            <person name="Bray N."/>
            <person name="Yap V.B."/>
            <person name="Caspi A."/>
            <person name="Tesler G."/>
            <person name="Pevzner P.A."/>
            <person name="Haussler D."/>
            <person name="Roskin K.M."/>
            <person name="Baertsch R."/>
            <person name="Clawson H."/>
            <person name="Furey T.S."/>
            <person name="Hinrichs A.S."/>
            <person name="Karolchik D."/>
            <person name="Kent W.J."/>
            <person name="Rosenbloom K.R."/>
            <person name="Trumbower H."/>
            <person name="Weirauch M."/>
            <person name="Cooper D.N."/>
            <person name="Stenson P.D."/>
            <person name="Ma B."/>
            <person name="Brent M."/>
            <person name="Arumugam M."/>
            <person name="Shteynberg D."/>
            <person name="Copley R.R."/>
            <person name="Taylor M.S."/>
            <person name="Riethman H."/>
            <person name="Mudunuri U."/>
            <person name="Peterson J."/>
            <person name="Guyer M."/>
            <person name="Felsenfeld A."/>
            <person name="Old S."/>
            <person name="Mockrin S."/>
            <person name="Collins F.S."/>
        </authorList>
    </citation>
    <scope>NUCLEOTIDE SEQUENCE [LARGE SCALE GENOMIC DNA]</scope>
    <source>
        <strain evidence="5 6">Brown Norway</strain>
    </source>
</reference>
<dbReference type="SUPFAM" id="SSF52047">
    <property type="entry name" value="RNI-like"/>
    <property type="match status" value="1"/>
</dbReference>
<dbReference type="Ensembl" id="ENSRNOT00000091144.3">
    <property type="protein sequence ID" value="ENSRNOP00000069423.2"/>
    <property type="gene ID" value="ENSRNOG00000037039.6"/>
</dbReference>
<dbReference type="GO" id="GO:0008284">
    <property type="term" value="P:positive regulation of cell population proliferation"/>
    <property type="evidence" value="ECO:0007669"/>
    <property type="project" value="InterPro"/>
</dbReference>
<accession>A0A0G2JVB9</accession>
<dbReference type="KEGG" id="rno:298621"/>
<dbReference type="GO" id="GO:0045596">
    <property type="term" value="P:negative regulation of cell differentiation"/>
    <property type="evidence" value="ECO:0007669"/>
    <property type="project" value="InterPro"/>
</dbReference>
<dbReference type="Gene3D" id="3.80.10.10">
    <property type="entry name" value="Ribonuclease Inhibitor"/>
    <property type="match status" value="1"/>
</dbReference>
<evidence type="ECO:0000256" key="1">
    <source>
        <dbReference type="ARBA" id="ARBA00009608"/>
    </source>
</evidence>
<keyword evidence="3" id="KW-0677">Repeat</keyword>
<keyword evidence="2" id="KW-0433">Leucine-rich repeat</keyword>
<dbReference type="AlphaFoldDB" id="Q5D011"/>
<protein>
    <submittedName>
        <fullName evidence="5">Oogenesin 3 like 1</fullName>
    </submittedName>
</protein>
<dbReference type="CTD" id="298621"/>
<dbReference type="GO" id="GO:0043066">
    <property type="term" value="P:negative regulation of apoptotic process"/>
    <property type="evidence" value="ECO:0007669"/>
    <property type="project" value="InterPro"/>
</dbReference>
<dbReference type="EMBL" id="BC090317">
    <property type="protein sequence ID" value="AAH90317.1"/>
    <property type="molecule type" value="mRNA"/>
</dbReference>
<dbReference type="PANTHER" id="PTHR14224:SF22">
    <property type="entry name" value="OOG4 PROTEIN-RELATED"/>
    <property type="match status" value="1"/>
</dbReference>
<dbReference type="PhylomeDB" id="Q5D011"/>
<evidence type="ECO:0000313" key="4">
    <source>
        <dbReference type="EMBL" id="AAH90317.1"/>
    </source>
</evidence>
<dbReference type="FunFam" id="3.80.10.10:FF:000475">
    <property type="entry name" value="Predicted gene 10436"/>
    <property type="match status" value="1"/>
</dbReference>
<dbReference type="RefSeq" id="NP_001020157.1">
    <property type="nucleotide sequence ID" value="NM_001024986.1"/>
</dbReference>
<evidence type="ECO:0000256" key="3">
    <source>
        <dbReference type="ARBA" id="ARBA00022737"/>
    </source>
</evidence>
<dbReference type="GeneTree" id="ENSGT01030000234531"/>
<dbReference type="PIRSF" id="PIRSF038286">
    <property type="entry name" value="PRAME"/>
    <property type="match status" value="1"/>
</dbReference>
<reference evidence="5" key="3">
    <citation type="submission" date="2025-05" db="UniProtKB">
        <authorList>
            <consortium name="Ensembl"/>
        </authorList>
    </citation>
    <scope>IDENTIFICATION</scope>
    <source>
        <strain evidence="5">Brown Norway</strain>
    </source>
</reference>
<dbReference type="Bgee" id="ENSRNOG00000037039">
    <property type="expression patterns" value="Expressed in ovary"/>
</dbReference>
<dbReference type="UCSC" id="RGD:1306186">
    <property type="organism name" value="rat"/>
</dbReference>
<dbReference type="PANTHER" id="PTHR14224">
    <property type="entry name" value="SIMILAR TO PREFERENTIALLY EXPRESSED ANTIGEN IN MELANOMA-LIKE 3"/>
    <property type="match status" value="1"/>
</dbReference>
<reference evidence="4" key="1">
    <citation type="journal article" date="2004" name="Genome Res.">
        <title>The status, quality, and expansion of the NIH full-length cDNA project: the Mammalian Gene Collection (MGC).</title>
        <authorList>
            <consortium name="The MGC Project Team"/>
            <person name="Gerhard D.S."/>
            <person name="Wagner L."/>
            <person name="Feingold E.A."/>
            <person name="Shenmen C.M."/>
            <person name="Grouse L.H."/>
            <person name="Schuler G."/>
            <person name="Klein S.L."/>
            <person name="Old S."/>
            <person name="Rasooly R."/>
            <person name="Good P."/>
            <person name="Guyer M."/>
            <person name="Peck A.M."/>
            <person name="Derge J.G."/>
            <person name="Lipman D."/>
            <person name="Collins F.S."/>
            <person name="Jang W."/>
            <person name="Sherry S."/>
            <person name="Feolo M."/>
            <person name="Misquitta L."/>
            <person name="Lee E."/>
            <person name="Rotmistrovsky K."/>
            <person name="Greenhut S.F."/>
            <person name="Schaefer C.F."/>
            <person name="Buetow K."/>
            <person name="Bonner T.I."/>
            <person name="Haussler D."/>
            <person name="Kent J."/>
            <person name="Kiekhaus M."/>
            <person name="Furey T."/>
            <person name="Brent M."/>
            <person name="Prange C."/>
            <person name="Schreiber K."/>
            <person name="Shapiro N."/>
            <person name="Bhat N.K."/>
            <person name="Hopkins R.F."/>
            <person name="Hsie F."/>
            <person name="Driscoll T."/>
            <person name="Soares M.B."/>
            <person name="Casavant T.L."/>
            <person name="Scheetz T.E."/>
            <person name="Brown-stein M.J."/>
            <person name="Usdin T.B."/>
            <person name="Toshiyuki S."/>
            <person name="Carninci P."/>
            <person name="Piao Y."/>
            <person name="Dudekula D.B."/>
            <person name="Ko M.S."/>
            <person name="Kawakami K."/>
            <person name="Suzuki Y."/>
            <person name="Sugano S."/>
            <person name="Gruber C.E."/>
            <person name="Smith M.R."/>
            <person name="Simmons B."/>
            <person name="Moore T."/>
            <person name="Waterman R."/>
            <person name="Johnson S.L."/>
            <person name="Ruan Y."/>
            <person name="Wei C.L."/>
            <person name="Mathavan S."/>
            <person name="Gunaratne P.H."/>
            <person name="Wu J."/>
            <person name="Garcia A.M."/>
            <person name="Hulyk S.W."/>
            <person name="Fuh E."/>
            <person name="Yuan Y."/>
            <person name="Sneed A."/>
            <person name="Kowis C."/>
            <person name="Hodgson A."/>
            <person name="Muzny D.M."/>
            <person name="McPherson J."/>
            <person name="Gibbs R.A."/>
            <person name="Fahey J."/>
            <person name="Helton E."/>
            <person name="Ketteman M."/>
            <person name="Madan A."/>
            <person name="Rodrigues S."/>
            <person name="Sanchez A."/>
            <person name="Whiting M."/>
            <person name="Madari A."/>
            <person name="Young A.C."/>
            <person name="Wetherby K.D."/>
            <person name="Granite S.J."/>
            <person name="Kwong P.N."/>
            <person name="Brinkley C.P."/>
            <person name="Pearson R.L."/>
            <person name="Bouffard G.G."/>
            <person name="Blakesly R.W."/>
            <person name="Green E.D."/>
            <person name="Dickson M.C."/>
            <person name="Rodriguez A.C."/>
            <person name="Grimwood J."/>
            <person name="Schmutz J."/>
            <person name="Myers R.M."/>
            <person name="Butterfield Y.S."/>
            <person name="Griffith M."/>
            <person name="Griffith O.L."/>
            <person name="Krzywinski M.I."/>
            <person name="Liao N."/>
            <person name="Morin R."/>
            <person name="Morrin R."/>
            <person name="Palmquist D."/>
            <person name="Petrescu A.S."/>
            <person name="Skalska U."/>
            <person name="Smailus D.E."/>
            <person name="Stott J.M."/>
            <person name="Schnerch A."/>
            <person name="Schein J.E."/>
            <person name="Jones S.J."/>
            <person name="Holt R.A."/>
            <person name="Baross A."/>
            <person name="Marra M.A."/>
            <person name="Clifton S."/>
            <person name="Makowski K.A."/>
            <person name="Bosak S."/>
            <person name="Malek J."/>
        </authorList>
    </citation>
    <scope>NUCLEOTIDE SEQUENCE [LARGE SCALE MRNA]</scope>
    <source>
        <tissue evidence="4">Ovary</tissue>
    </source>
</reference>
<name>Q5D011_RAT</name>
<keyword evidence="6" id="KW-1185">Reference proteome</keyword>
<dbReference type="InterPro" id="IPR050694">
    <property type="entry name" value="LRRC14/PRAME"/>
</dbReference>